<dbReference type="Gene3D" id="3.30.40.100">
    <property type="match status" value="1"/>
</dbReference>
<dbReference type="GO" id="GO:0000228">
    <property type="term" value="C:nuclear chromosome"/>
    <property type="evidence" value="ECO:0007669"/>
    <property type="project" value="TreeGrafter"/>
</dbReference>
<dbReference type="GO" id="GO:0003677">
    <property type="term" value="F:DNA binding"/>
    <property type="evidence" value="ECO:0007669"/>
    <property type="project" value="TreeGrafter"/>
</dbReference>
<feature type="domain" description="PHD-type" evidence="5">
    <location>
        <begin position="222"/>
        <end position="272"/>
    </location>
</feature>
<dbReference type="PROSITE" id="PS50016">
    <property type="entry name" value="ZF_PHD_2"/>
    <property type="match status" value="1"/>
</dbReference>
<dbReference type="InterPro" id="IPR001965">
    <property type="entry name" value="Znf_PHD"/>
</dbReference>
<evidence type="ECO:0000256" key="3">
    <source>
        <dbReference type="ARBA" id="ARBA00022833"/>
    </source>
</evidence>
<evidence type="ECO:0000313" key="8">
    <source>
        <dbReference type="Proteomes" id="UP000734854"/>
    </source>
</evidence>
<dbReference type="FunFam" id="3.30.40.100:FF:000005">
    <property type="entry name" value="uncharacterized protein LOC106759733 isoform X4"/>
    <property type="match status" value="1"/>
</dbReference>
<dbReference type="PROSITE" id="PS51050">
    <property type="entry name" value="ZF_CW"/>
    <property type="match status" value="1"/>
</dbReference>
<dbReference type="InterPro" id="IPR013083">
    <property type="entry name" value="Znf_RING/FYVE/PHD"/>
</dbReference>
<dbReference type="InterPro" id="IPR019787">
    <property type="entry name" value="Znf_PHD-finger"/>
</dbReference>
<dbReference type="PROSITE" id="PS01359">
    <property type="entry name" value="ZF_PHD_1"/>
    <property type="match status" value="1"/>
</dbReference>
<evidence type="ECO:0000256" key="4">
    <source>
        <dbReference type="PROSITE-ProRule" id="PRU00146"/>
    </source>
</evidence>
<evidence type="ECO:0000256" key="1">
    <source>
        <dbReference type="ARBA" id="ARBA00022723"/>
    </source>
</evidence>
<protein>
    <submittedName>
        <fullName evidence="7">Uncharacterized protein</fullName>
    </submittedName>
</protein>
<dbReference type="EMBL" id="JACMSC010000017">
    <property type="protein sequence ID" value="KAG6478796.1"/>
    <property type="molecule type" value="Genomic_DNA"/>
</dbReference>
<dbReference type="SUPFAM" id="SSF57903">
    <property type="entry name" value="FYVE/PHD zinc finger"/>
    <property type="match status" value="1"/>
</dbReference>
<organism evidence="7 8">
    <name type="scientific">Zingiber officinale</name>
    <name type="common">Ginger</name>
    <name type="synonym">Amomum zingiber</name>
    <dbReference type="NCBI Taxonomy" id="94328"/>
    <lineage>
        <taxon>Eukaryota</taxon>
        <taxon>Viridiplantae</taxon>
        <taxon>Streptophyta</taxon>
        <taxon>Embryophyta</taxon>
        <taxon>Tracheophyta</taxon>
        <taxon>Spermatophyta</taxon>
        <taxon>Magnoliopsida</taxon>
        <taxon>Liliopsida</taxon>
        <taxon>Zingiberales</taxon>
        <taxon>Zingiberaceae</taxon>
        <taxon>Zingiber</taxon>
    </lineage>
</organism>
<dbReference type="InterPro" id="IPR011124">
    <property type="entry name" value="Znf_CW"/>
</dbReference>
<dbReference type="PANTHER" id="PTHR46510:SF1">
    <property type="entry name" value="BROMODOMAIN ADJACENT TO ZINC FINGER DOMAIN PROTEIN 1A"/>
    <property type="match status" value="1"/>
</dbReference>
<dbReference type="InterPro" id="IPR019786">
    <property type="entry name" value="Zinc_finger_PHD-type_CS"/>
</dbReference>
<dbReference type="Pfam" id="PF00628">
    <property type="entry name" value="PHD"/>
    <property type="match status" value="1"/>
</dbReference>
<dbReference type="GO" id="GO:0045740">
    <property type="term" value="P:positive regulation of DNA replication"/>
    <property type="evidence" value="ECO:0007669"/>
    <property type="project" value="TreeGrafter"/>
</dbReference>
<accession>A0A8J5KAP2</accession>
<evidence type="ECO:0000259" key="6">
    <source>
        <dbReference type="PROSITE" id="PS51050"/>
    </source>
</evidence>
<keyword evidence="8" id="KW-1185">Reference proteome</keyword>
<dbReference type="GO" id="GO:0031445">
    <property type="term" value="P:regulation of heterochromatin formation"/>
    <property type="evidence" value="ECO:0007669"/>
    <property type="project" value="TreeGrafter"/>
</dbReference>
<keyword evidence="3" id="KW-0862">Zinc</keyword>
<feature type="domain" description="CW-type" evidence="6">
    <location>
        <begin position="361"/>
        <end position="424"/>
    </location>
</feature>
<comment type="caution">
    <text evidence="7">The sequence shown here is derived from an EMBL/GenBank/DDBJ whole genome shotgun (WGS) entry which is preliminary data.</text>
</comment>
<reference evidence="7 8" key="1">
    <citation type="submission" date="2020-08" db="EMBL/GenBank/DDBJ databases">
        <title>Plant Genome Project.</title>
        <authorList>
            <person name="Zhang R.-G."/>
        </authorList>
    </citation>
    <scope>NUCLEOTIDE SEQUENCE [LARGE SCALE GENOMIC DNA]</scope>
    <source>
        <tissue evidence="7">Rhizome</tissue>
    </source>
</reference>
<dbReference type="GO" id="GO:0006355">
    <property type="term" value="P:regulation of DNA-templated transcription"/>
    <property type="evidence" value="ECO:0007669"/>
    <property type="project" value="TreeGrafter"/>
</dbReference>
<dbReference type="PANTHER" id="PTHR46510">
    <property type="entry name" value="BROMODOMAIN ADJACENT TO ZINC FINGER DOMAIN PROTEIN 1A"/>
    <property type="match status" value="1"/>
</dbReference>
<evidence type="ECO:0000256" key="2">
    <source>
        <dbReference type="ARBA" id="ARBA00022771"/>
    </source>
</evidence>
<dbReference type="GO" id="GO:0008270">
    <property type="term" value="F:zinc ion binding"/>
    <property type="evidence" value="ECO:0007669"/>
    <property type="project" value="UniProtKB-KW"/>
</dbReference>
<dbReference type="Proteomes" id="UP000734854">
    <property type="component" value="Unassembled WGS sequence"/>
</dbReference>
<dbReference type="GO" id="GO:0008623">
    <property type="term" value="C:CHRAC"/>
    <property type="evidence" value="ECO:0007669"/>
    <property type="project" value="TreeGrafter"/>
</dbReference>
<dbReference type="GO" id="GO:0006338">
    <property type="term" value="P:chromatin remodeling"/>
    <property type="evidence" value="ECO:0007669"/>
    <property type="project" value="InterPro"/>
</dbReference>
<sequence>MSPKRKECHYTDKEEFKLPPSRTIVSSGSYIDVSTLNGSCSSSGSMDVGYVYKRMRFQRNSLALLPEPNHIKDTKQGFGSKSSINSEDKLLEVPKADTKTSPAVVRSTRNAESVHDSGLHHLSSIEEFDIHDQASNLDHCHSLDDRCSSSKSNVELTSTFSKIETINTYECSTSDILEPREFKSTRELCIYVLKKHRLLGNSRTRISHYDIGIMSNDNSELSQKCKICGLFENPLKMLICDECNKAHHQSCCVPRLKQLPVNEWYCLPCFKKKPKHLMNKSSKAVGKSSNHTNRKNSILFMLKDHKPYTTGVRIGKDFQVEVTDWSGHASDEDDYFNEPYKMDTDESVNSNVWNGREIQYHCNIGNWVQCKEVIYSNRCDKGTICGKWRRAPLFTIQSEDWDCSCAIQWDPIHADCVVPQELATEEPSSATAQVAGRASLREAAVQCQQRPRRWTFNNIAVLVMTKWTELVISGEVVDWSTYSEKENHEKAVNATMANTTYEINAFCRDNPHAEVLQ</sequence>
<proteinExistence type="predicted"/>
<dbReference type="InterPro" id="IPR047171">
    <property type="entry name" value="BAZ1A"/>
</dbReference>
<name>A0A8J5KAP2_ZINOF</name>
<dbReference type="InterPro" id="IPR011011">
    <property type="entry name" value="Znf_FYVE_PHD"/>
</dbReference>
<evidence type="ECO:0000259" key="5">
    <source>
        <dbReference type="PROSITE" id="PS50016"/>
    </source>
</evidence>
<dbReference type="Gene3D" id="3.30.40.10">
    <property type="entry name" value="Zinc/RING finger domain, C3HC4 (zinc finger)"/>
    <property type="match status" value="1"/>
</dbReference>
<evidence type="ECO:0000313" key="7">
    <source>
        <dbReference type="EMBL" id="KAG6478796.1"/>
    </source>
</evidence>
<gene>
    <name evidence="7" type="ORF">ZIOFF_062240</name>
</gene>
<dbReference type="SMART" id="SM00249">
    <property type="entry name" value="PHD"/>
    <property type="match status" value="1"/>
</dbReference>
<keyword evidence="1" id="KW-0479">Metal-binding</keyword>
<keyword evidence="2 4" id="KW-0863">Zinc-finger</keyword>
<dbReference type="AlphaFoldDB" id="A0A8J5KAP2"/>